<dbReference type="SUPFAM" id="SSF140931">
    <property type="entry name" value="Fic-like"/>
    <property type="match status" value="1"/>
</dbReference>
<dbReference type="PANTHER" id="PTHR13504">
    <property type="entry name" value="FIDO DOMAIN-CONTAINING PROTEIN DDB_G0283145"/>
    <property type="match status" value="1"/>
</dbReference>
<dbReference type="InterPro" id="IPR036597">
    <property type="entry name" value="Fido-like_dom_sf"/>
</dbReference>
<dbReference type="RefSeq" id="WP_052037487.1">
    <property type="nucleotide sequence ID" value="NZ_JAEMUK010000001.1"/>
</dbReference>
<keyword evidence="6" id="KW-1185">Reference proteome</keyword>
<feature type="active site" evidence="2">
    <location>
        <position position="217"/>
    </location>
</feature>
<dbReference type="Proteomes" id="UP000623250">
    <property type="component" value="Unassembled WGS sequence"/>
</dbReference>
<organism evidence="5 6">
    <name type="scientific">Rhodomicrobium udaipurense</name>
    <dbReference type="NCBI Taxonomy" id="1202716"/>
    <lineage>
        <taxon>Bacteria</taxon>
        <taxon>Pseudomonadati</taxon>
        <taxon>Pseudomonadota</taxon>
        <taxon>Alphaproteobacteria</taxon>
        <taxon>Hyphomicrobiales</taxon>
        <taxon>Hyphomicrobiaceae</taxon>
        <taxon>Rhodomicrobium</taxon>
    </lineage>
</organism>
<dbReference type="GO" id="GO:0005524">
    <property type="term" value="F:ATP binding"/>
    <property type="evidence" value="ECO:0007669"/>
    <property type="project" value="UniProtKB-KW"/>
</dbReference>
<dbReference type="PANTHER" id="PTHR13504:SF38">
    <property type="entry name" value="FIDO DOMAIN-CONTAINING PROTEIN"/>
    <property type="match status" value="1"/>
</dbReference>
<feature type="binding site" evidence="3">
    <location>
        <begin position="259"/>
        <end position="260"/>
    </location>
    <ligand>
        <name>ATP</name>
        <dbReference type="ChEBI" id="CHEBI:30616"/>
    </ligand>
</feature>
<evidence type="ECO:0000256" key="2">
    <source>
        <dbReference type="PIRSR" id="PIRSR640198-1"/>
    </source>
</evidence>
<reference evidence="5 6" key="1">
    <citation type="submission" date="2020-12" db="EMBL/GenBank/DDBJ databases">
        <title>Revised draft genomes of Rhodomicrobium vannielii ATCC 17100 and Rhodomicrobium udaipurense JA643.</title>
        <authorList>
            <person name="Conners E.M."/>
            <person name="Davenport E.J."/>
            <person name="Bose A."/>
        </authorList>
    </citation>
    <scope>NUCLEOTIDE SEQUENCE [LARGE SCALE GENOMIC DNA]</scope>
    <source>
        <strain evidence="5 6">JA643</strain>
    </source>
</reference>
<evidence type="ECO:0000256" key="1">
    <source>
        <dbReference type="PIRSR" id="PIRSR038925-1"/>
    </source>
</evidence>
<dbReference type="InterPro" id="IPR003812">
    <property type="entry name" value="Fido"/>
</dbReference>
<evidence type="ECO:0000259" key="4">
    <source>
        <dbReference type="PROSITE" id="PS51459"/>
    </source>
</evidence>
<gene>
    <name evidence="5" type="ORF">JDN41_00140</name>
</gene>
<evidence type="ECO:0000313" key="6">
    <source>
        <dbReference type="Proteomes" id="UP000623250"/>
    </source>
</evidence>
<dbReference type="AlphaFoldDB" id="A0A8I1GBR1"/>
<proteinExistence type="predicted"/>
<name>A0A8I1GBR1_9HYPH</name>
<protein>
    <submittedName>
        <fullName evidence="5">Fic family protein</fullName>
    </submittedName>
</protein>
<dbReference type="PROSITE" id="PS51459">
    <property type="entry name" value="FIDO"/>
    <property type="match status" value="1"/>
</dbReference>
<dbReference type="InterPro" id="IPR025758">
    <property type="entry name" value="Fic/DOC_N"/>
</dbReference>
<feature type="binding site" evidence="1">
    <location>
        <position position="217"/>
    </location>
    <ligand>
        <name>ATP</name>
        <dbReference type="ChEBI" id="CHEBI:30616"/>
    </ligand>
</feature>
<accession>A0A8I1GBR1</accession>
<keyword evidence="1" id="KW-0547">Nucleotide-binding</keyword>
<dbReference type="SUPFAM" id="SSF46785">
    <property type="entry name" value="Winged helix' DNA-binding domain"/>
    <property type="match status" value="1"/>
</dbReference>
<dbReference type="EMBL" id="JAEMUK010000001">
    <property type="protein sequence ID" value="MBJ7541964.1"/>
    <property type="molecule type" value="Genomic_DNA"/>
</dbReference>
<dbReference type="InterPro" id="IPR036390">
    <property type="entry name" value="WH_DNA-bd_sf"/>
</dbReference>
<feature type="domain" description="Fido" evidence="4">
    <location>
        <begin position="132"/>
        <end position="281"/>
    </location>
</feature>
<keyword evidence="1" id="KW-0067">ATP-binding</keyword>
<evidence type="ECO:0000256" key="3">
    <source>
        <dbReference type="PIRSR" id="PIRSR640198-2"/>
    </source>
</evidence>
<dbReference type="PIRSF" id="PIRSF038925">
    <property type="entry name" value="AMP-prot_trans"/>
    <property type="match status" value="1"/>
</dbReference>
<dbReference type="Pfam" id="PF02661">
    <property type="entry name" value="Fic"/>
    <property type="match status" value="1"/>
</dbReference>
<feature type="binding site" evidence="1">
    <location>
        <position position="84"/>
    </location>
    <ligand>
        <name>ATP</name>
        <dbReference type="ChEBI" id="CHEBI:30616"/>
    </ligand>
</feature>
<comment type="caution">
    <text evidence="5">The sequence shown here is derived from an EMBL/GenBank/DDBJ whole genome shotgun (WGS) entry which is preliminary data.</text>
</comment>
<evidence type="ECO:0000313" key="5">
    <source>
        <dbReference type="EMBL" id="MBJ7541964.1"/>
    </source>
</evidence>
<feature type="binding site" evidence="1">
    <location>
        <position position="259"/>
    </location>
    <ligand>
        <name>ATP</name>
        <dbReference type="ChEBI" id="CHEBI:30616"/>
    </ligand>
</feature>
<sequence>MAAVHSARIGTIKTSVAGGEAVRAYIPKPLPPEPPLDLQRLLRLIERANQALGRLDGITSILPAPPLFIFMYIRKEAILSSQIEGTQSSLSDLLLFEFDELPMIELDDVQEVSNYVAAMTHGLERLKDGFPLSLRLIREIHEVLLAKGRGSGKNPGEFRKSQNWIGGTRPGNALFVPPPPDELMKCLSDFELYLHDTKTHPPLIRAALAHVQFETIHPFLDGNGRLGRLLITLLLCSEGALREPTLYLSLYFKRHRQLYYELLQAVRDSGDWERWVEFFLEGVIDTSAQAVDTARRLLSLFDTDRQKISGLGRPAASALRVHDLLQRSPIISAPETARQLSMSLPTVLKSIEHLETLGIVKETTGKRRRRLFAYSDYMRILTEGTEPLAR</sequence>
<dbReference type="Pfam" id="PF13784">
    <property type="entry name" value="Fic_N"/>
    <property type="match status" value="1"/>
</dbReference>
<feature type="binding site" evidence="1">
    <location>
        <begin position="222"/>
        <end position="228"/>
    </location>
    <ligand>
        <name>ATP</name>
        <dbReference type="ChEBI" id="CHEBI:30616"/>
    </ligand>
</feature>
<dbReference type="Gene3D" id="1.10.3290.10">
    <property type="entry name" value="Fido-like domain"/>
    <property type="match status" value="1"/>
</dbReference>
<dbReference type="InterPro" id="IPR040198">
    <property type="entry name" value="Fido_containing"/>
</dbReference>
<feature type="binding site" evidence="3">
    <location>
        <begin position="221"/>
        <end position="228"/>
    </location>
    <ligand>
        <name>ATP</name>
        <dbReference type="ChEBI" id="CHEBI:30616"/>
    </ligand>
</feature>
<dbReference type="InterPro" id="IPR026287">
    <property type="entry name" value="SoFic-like"/>
</dbReference>